<evidence type="ECO:0000256" key="11">
    <source>
        <dbReference type="ARBA" id="ARBA00022676"/>
    </source>
</evidence>
<keyword evidence="14" id="KW-0378">Hydrolase</keyword>
<feature type="domain" description="Penicillin-binding protein OB-like" evidence="29">
    <location>
        <begin position="400"/>
        <end position="477"/>
    </location>
</feature>
<evidence type="ECO:0000256" key="13">
    <source>
        <dbReference type="ARBA" id="ARBA00022692"/>
    </source>
</evidence>
<evidence type="ECO:0000256" key="24">
    <source>
        <dbReference type="ARBA" id="ARBA00044770"/>
    </source>
</evidence>
<dbReference type="Proteomes" id="UP001302274">
    <property type="component" value="Unassembled WGS sequence"/>
</dbReference>
<comment type="catalytic activity">
    <reaction evidence="25">
        <text>[GlcNAc-(1-&gt;4)-Mur2Ac(oyl-L-Ala-gamma-D-Glu-L-Lys-D-Ala-D-Ala)](n)-di-trans,octa-cis-undecaprenyl diphosphate + beta-D-GlcNAc-(1-&gt;4)-Mur2Ac(oyl-L-Ala-gamma-D-Glu-L-Lys-D-Ala-D-Ala)-di-trans,octa-cis-undecaprenyl diphosphate = [GlcNAc-(1-&gt;4)-Mur2Ac(oyl-L-Ala-gamma-D-Glu-L-Lys-D-Ala-D-Ala)](n+1)-di-trans,octa-cis-undecaprenyl diphosphate + di-trans,octa-cis-undecaprenyl diphosphate + H(+)</text>
        <dbReference type="Rhea" id="RHEA:23708"/>
        <dbReference type="Rhea" id="RHEA-COMP:9602"/>
        <dbReference type="Rhea" id="RHEA-COMP:9603"/>
        <dbReference type="ChEBI" id="CHEBI:15378"/>
        <dbReference type="ChEBI" id="CHEBI:58405"/>
        <dbReference type="ChEBI" id="CHEBI:60033"/>
        <dbReference type="ChEBI" id="CHEBI:78435"/>
        <dbReference type="EC" id="2.4.99.28"/>
    </reaction>
</comment>
<evidence type="ECO:0000256" key="16">
    <source>
        <dbReference type="ARBA" id="ARBA00022968"/>
    </source>
</evidence>
<keyword evidence="22" id="KW-0961">Cell wall biogenesis/degradation</keyword>
<keyword evidence="9" id="KW-0121">Carboxypeptidase</keyword>
<comment type="catalytic activity">
    <reaction evidence="23">
        <text>Preferential cleavage: (Ac)2-L-Lys-D-Ala-|-D-Ala. Also transpeptidation of peptidyl-alanyl moieties that are N-acyl substituents of D-alanine.</text>
        <dbReference type="EC" id="3.4.16.4"/>
    </reaction>
</comment>
<evidence type="ECO:0000256" key="25">
    <source>
        <dbReference type="ARBA" id="ARBA00049902"/>
    </source>
</evidence>
<dbReference type="PANTHER" id="PTHR32282:SF27">
    <property type="entry name" value="PENICILLIN-BINDING PROTEIN 1A"/>
    <property type="match status" value="1"/>
</dbReference>
<dbReference type="Pfam" id="PF17092">
    <property type="entry name" value="PCB_OB"/>
    <property type="match status" value="1"/>
</dbReference>
<evidence type="ECO:0000256" key="4">
    <source>
        <dbReference type="ARBA" id="ARBA00007739"/>
    </source>
</evidence>
<dbReference type="EC" id="3.4.16.4" evidence="5"/>
<dbReference type="InterPro" id="IPR031376">
    <property type="entry name" value="PCB_OB"/>
</dbReference>
<feature type="domain" description="Penicillin-binding protein transpeptidase" evidence="27">
    <location>
        <begin position="516"/>
        <end position="799"/>
    </location>
</feature>
<dbReference type="InterPro" id="IPR012338">
    <property type="entry name" value="Beta-lactam/transpept-like"/>
</dbReference>
<evidence type="ECO:0000259" key="29">
    <source>
        <dbReference type="Pfam" id="PF17092"/>
    </source>
</evidence>
<evidence type="ECO:0000256" key="14">
    <source>
        <dbReference type="ARBA" id="ARBA00022801"/>
    </source>
</evidence>
<evidence type="ECO:0000256" key="21">
    <source>
        <dbReference type="ARBA" id="ARBA00023268"/>
    </source>
</evidence>
<dbReference type="Pfam" id="PF00912">
    <property type="entry name" value="Transgly"/>
    <property type="match status" value="1"/>
</dbReference>
<dbReference type="EMBL" id="JAYGJQ010000001">
    <property type="protein sequence ID" value="MEA9354903.1"/>
    <property type="molecule type" value="Genomic_DNA"/>
</dbReference>
<keyword evidence="17" id="KW-0573">Peptidoglycan synthesis</keyword>
<protein>
    <recommendedName>
        <fullName evidence="6">Penicillin-binding protein 1A</fullName>
        <ecNumber evidence="24">2.4.99.28</ecNumber>
        <ecNumber evidence="5">3.4.16.4</ecNumber>
    </recommendedName>
</protein>
<proteinExistence type="inferred from homology"/>
<evidence type="ECO:0000313" key="30">
    <source>
        <dbReference type="EMBL" id="MEA9354903.1"/>
    </source>
</evidence>
<feature type="region of interest" description="Disordered" evidence="26">
    <location>
        <begin position="862"/>
        <end position="891"/>
    </location>
</feature>
<evidence type="ECO:0000256" key="6">
    <source>
        <dbReference type="ARBA" id="ARBA00018638"/>
    </source>
</evidence>
<evidence type="ECO:0000256" key="19">
    <source>
        <dbReference type="ARBA" id="ARBA00023136"/>
    </source>
</evidence>
<evidence type="ECO:0000259" key="27">
    <source>
        <dbReference type="Pfam" id="PF00905"/>
    </source>
</evidence>
<name>A0ABU5VPD7_9BACT</name>
<evidence type="ECO:0000256" key="22">
    <source>
        <dbReference type="ARBA" id="ARBA00023316"/>
    </source>
</evidence>
<dbReference type="NCBIfam" id="TIGR02074">
    <property type="entry name" value="PBP_1a_fam"/>
    <property type="match status" value="1"/>
</dbReference>
<dbReference type="InterPro" id="IPR012340">
    <property type="entry name" value="NA-bd_OB-fold"/>
</dbReference>
<keyword evidence="31" id="KW-1185">Reference proteome</keyword>
<keyword evidence="16" id="KW-0735">Signal-anchor</keyword>
<dbReference type="Gene3D" id="3.40.710.10">
    <property type="entry name" value="DD-peptidase/beta-lactamase superfamily"/>
    <property type="match status" value="2"/>
</dbReference>
<dbReference type="InterPro" id="IPR050396">
    <property type="entry name" value="Glycosyltr_51/Transpeptidase"/>
</dbReference>
<gene>
    <name evidence="30" type="ORF">SHI21_01735</name>
</gene>
<dbReference type="RefSeq" id="WP_323574396.1">
    <property type="nucleotide sequence ID" value="NZ_JAYGJQ010000001.1"/>
</dbReference>
<evidence type="ECO:0000256" key="18">
    <source>
        <dbReference type="ARBA" id="ARBA00022989"/>
    </source>
</evidence>
<comment type="caution">
    <text evidence="30">The sequence shown here is derived from an EMBL/GenBank/DDBJ whole genome shotgun (WGS) entry which is preliminary data.</text>
</comment>
<dbReference type="SUPFAM" id="SSF53955">
    <property type="entry name" value="Lysozyme-like"/>
    <property type="match status" value="1"/>
</dbReference>
<evidence type="ECO:0000256" key="15">
    <source>
        <dbReference type="ARBA" id="ARBA00022960"/>
    </source>
</evidence>
<comment type="subcellular location">
    <subcellularLocation>
        <location evidence="1">Cell inner membrane</location>
        <topology evidence="1">Single-pass type II membrane protein</topology>
    </subcellularLocation>
</comment>
<evidence type="ECO:0000256" key="10">
    <source>
        <dbReference type="ARBA" id="ARBA00022670"/>
    </source>
</evidence>
<dbReference type="Gene3D" id="2.40.50.140">
    <property type="entry name" value="Nucleic acid-binding proteins"/>
    <property type="match status" value="1"/>
</dbReference>
<accession>A0ABU5VPD7</accession>
<keyword evidence="11" id="KW-0328">Glycosyltransferase</keyword>
<dbReference type="Pfam" id="PF00905">
    <property type="entry name" value="Transpeptidase"/>
    <property type="match status" value="1"/>
</dbReference>
<evidence type="ECO:0000313" key="31">
    <source>
        <dbReference type="Proteomes" id="UP001302274"/>
    </source>
</evidence>
<keyword evidence="13" id="KW-0812">Transmembrane</keyword>
<evidence type="ECO:0000256" key="26">
    <source>
        <dbReference type="SAM" id="MobiDB-lite"/>
    </source>
</evidence>
<evidence type="ECO:0000256" key="7">
    <source>
        <dbReference type="ARBA" id="ARBA00022475"/>
    </source>
</evidence>
<keyword evidence="10" id="KW-0645">Protease</keyword>
<evidence type="ECO:0000256" key="9">
    <source>
        <dbReference type="ARBA" id="ARBA00022645"/>
    </source>
</evidence>
<dbReference type="InterPro" id="IPR001264">
    <property type="entry name" value="Glyco_trans_51"/>
</dbReference>
<evidence type="ECO:0000259" key="28">
    <source>
        <dbReference type="Pfam" id="PF00912"/>
    </source>
</evidence>
<dbReference type="EC" id="2.4.99.28" evidence="24"/>
<comment type="pathway">
    <text evidence="2">Cell wall biogenesis; peptidoglycan biosynthesis.</text>
</comment>
<keyword evidence="12" id="KW-0808">Transferase</keyword>
<feature type="domain" description="Glycosyl transferase family 51" evidence="28">
    <location>
        <begin position="57"/>
        <end position="231"/>
    </location>
</feature>
<dbReference type="InterPro" id="IPR036950">
    <property type="entry name" value="PBP_transglycosylase"/>
</dbReference>
<evidence type="ECO:0000256" key="20">
    <source>
        <dbReference type="ARBA" id="ARBA00023251"/>
    </source>
</evidence>
<keyword evidence="8" id="KW-0997">Cell inner membrane</keyword>
<evidence type="ECO:0000256" key="1">
    <source>
        <dbReference type="ARBA" id="ARBA00004249"/>
    </source>
</evidence>
<evidence type="ECO:0000256" key="8">
    <source>
        <dbReference type="ARBA" id="ARBA00022519"/>
    </source>
</evidence>
<comment type="similarity">
    <text evidence="4">In the N-terminal section; belongs to the glycosyltransferase 51 family.</text>
</comment>
<dbReference type="PANTHER" id="PTHR32282">
    <property type="entry name" value="BINDING PROTEIN TRANSPEPTIDASE, PUTATIVE-RELATED"/>
    <property type="match status" value="1"/>
</dbReference>
<dbReference type="InterPro" id="IPR001460">
    <property type="entry name" value="PCN-bd_Tpept"/>
</dbReference>
<reference evidence="30 31" key="1">
    <citation type="submission" date="2023-11" db="EMBL/GenBank/DDBJ databases">
        <title>A Novel Polar Bacteriovorax (B. antarcticus) Isolated from the Biocrust in Antarctica.</title>
        <authorList>
            <person name="Mun W."/>
            <person name="Choi S.Y."/>
            <person name="Mitchell R.J."/>
        </authorList>
    </citation>
    <scope>NUCLEOTIDE SEQUENCE [LARGE SCALE GENOMIC DNA]</scope>
    <source>
        <strain evidence="30 31">PP10</strain>
    </source>
</reference>
<dbReference type="SUPFAM" id="SSF56601">
    <property type="entry name" value="beta-lactamase/transpeptidase-like"/>
    <property type="match status" value="1"/>
</dbReference>
<keyword evidence="20" id="KW-0046">Antibiotic resistance</keyword>
<evidence type="ECO:0000256" key="5">
    <source>
        <dbReference type="ARBA" id="ARBA00012448"/>
    </source>
</evidence>
<keyword evidence="15" id="KW-0133">Cell shape</keyword>
<keyword evidence="19" id="KW-0472">Membrane</keyword>
<keyword evidence="21" id="KW-0511">Multifunctional enzyme</keyword>
<sequence>MKSLIVRIIFALLGVGLLAGMTGALAFTYFNLDLPKIDKLQDYKPNLASQIISKDGVILAELGLEKREIVEMKDVPQRVIDAFLSAEDDKFFEHKGVDYWGLSRAMFANFKAGRVVQGGSTITQQVAKSLLLSSERSITRKLKDFILAQRIEEKLTKKEILYLYLNQVYLGGGYYGVKAAARGYYNKELKNMTVAESAMLAGLLVAPGKYSPFVNPHAARMRQGYVLGRMHTLKKITDAQYKEALKEQTVYHINEDILKAGYFTEWVRQKVVEAVGEKSFLVDGFKIKTTLDWDLQQVAEDQIQRGIKEIDKRQGYKGPFAHIGNEEFEKFEKQARKTLFKNKSTFFTINEKNEKIYEYHFDEKAYDQMRSEITDQETASGDENFVHGLAANDNIINTLKTNTQYEAVITKVDDGLRLIHVSLAGSPGIIPFDYFKWAHKRSINENTGYYQEVSKPSTILRVGDLVYVQMVKNSVQLAPYLNKDGTALLTKMKSAALVRNQKYILCQLDQVAEVQGAIFSMDAKTGDIVSYVGGSNYNTSKFNRVVQAKRQPGSSFKPILFAAALENGYTPSTIIMDTPEAMPGFDSASSWKPKNYDGGYKGPVTFRQSLEESRNIPTIKIADKVGVSNILKFANRIGFNAKLEANLSIALGTFGVSPRDMVTTYAIFANGGRFVTPRGIVSVVDRDGKKYAINEVEKDMKIPASVDEEKSADEIGVAQTGNPYTRNLSGRQVYDPRLAYVMSNLLRGVISSGTGGAARELGPNVAGKTGTTNDYIDAWFVGFTPNIVTAVWTGFDDNKTLGFGETGGRSPISVWKEYMRATIRKYGDDSFEVPAGITQAWIEKKTGRKVAPNSAGSILESYAEMPDIPVEEGGTAQKTRPLGDDEYFENQ</sequence>
<dbReference type="Gene3D" id="1.10.3810.10">
    <property type="entry name" value="Biosynthetic peptidoglycan transglycosylase-like"/>
    <property type="match status" value="1"/>
</dbReference>
<evidence type="ECO:0000256" key="3">
    <source>
        <dbReference type="ARBA" id="ARBA00007090"/>
    </source>
</evidence>
<keyword evidence="18" id="KW-1133">Transmembrane helix</keyword>
<evidence type="ECO:0000256" key="12">
    <source>
        <dbReference type="ARBA" id="ARBA00022679"/>
    </source>
</evidence>
<organism evidence="30 31">
    <name type="scientific">Bacteriovorax antarcticus</name>
    <dbReference type="NCBI Taxonomy" id="3088717"/>
    <lineage>
        <taxon>Bacteria</taxon>
        <taxon>Pseudomonadati</taxon>
        <taxon>Bdellovibrionota</taxon>
        <taxon>Bacteriovoracia</taxon>
        <taxon>Bacteriovoracales</taxon>
        <taxon>Bacteriovoracaceae</taxon>
        <taxon>Bacteriovorax</taxon>
    </lineage>
</organism>
<evidence type="ECO:0000256" key="2">
    <source>
        <dbReference type="ARBA" id="ARBA00004752"/>
    </source>
</evidence>
<keyword evidence="7" id="KW-1003">Cell membrane</keyword>
<evidence type="ECO:0000256" key="23">
    <source>
        <dbReference type="ARBA" id="ARBA00034000"/>
    </source>
</evidence>
<dbReference type="InterPro" id="IPR023346">
    <property type="entry name" value="Lysozyme-like_dom_sf"/>
</dbReference>
<evidence type="ECO:0000256" key="17">
    <source>
        <dbReference type="ARBA" id="ARBA00022984"/>
    </source>
</evidence>
<comment type="similarity">
    <text evidence="3">In the C-terminal section; belongs to the transpeptidase family.</text>
</comment>